<reference evidence="2" key="1">
    <citation type="submission" date="2021-01" db="EMBL/GenBank/DDBJ databases">
        <title>Modified the classification status of verrucomicrobia.</title>
        <authorList>
            <person name="Feng X."/>
        </authorList>
    </citation>
    <scope>NUCLEOTIDE SEQUENCE</scope>
    <source>
        <strain evidence="2">KCTC 12986</strain>
    </source>
</reference>
<dbReference type="RefSeq" id="WP_200390389.1">
    <property type="nucleotide sequence ID" value="NZ_JAENIO010000004.1"/>
</dbReference>
<dbReference type="EMBL" id="JAENIO010000004">
    <property type="protein sequence ID" value="MBK1832955.1"/>
    <property type="molecule type" value="Genomic_DNA"/>
</dbReference>
<feature type="transmembrane region" description="Helical" evidence="1">
    <location>
        <begin position="6"/>
        <end position="26"/>
    </location>
</feature>
<protein>
    <submittedName>
        <fullName evidence="2">Uncharacterized protein</fullName>
    </submittedName>
</protein>
<name>A0A934VLJ4_9BACT</name>
<keyword evidence="3" id="KW-1185">Reference proteome</keyword>
<dbReference type="Proteomes" id="UP000604083">
    <property type="component" value="Unassembled WGS sequence"/>
</dbReference>
<proteinExistence type="predicted"/>
<gene>
    <name evidence="2" type="ORF">JIN78_02675</name>
</gene>
<organism evidence="2 3">
    <name type="scientific">Roseibacillus ishigakijimensis</name>
    <dbReference type="NCBI Taxonomy" id="454146"/>
    <lineage>
        <taxon>Bacteria</taxon>
        <taxon>Pseudomonadati</taxon>
        <taxon>Verrucomicrobiota</taxon>
        <taxon>Verrucomicrobiia</taxon>
        <taxon>Verrucomicrobiales</taxon>
        <taxon>Verrucomicrobiaceae</taxon>
        <taxon>Roseibacillus</taxon>
    </lineage>
</organism>
<keyword evidence="1" id="KW-1133">Transmembrane helix</keyword>
<comment type="caution">
    <text evidence="2">The sequence shown here is derived from an EMBL/GenBank/DDBJ whole genome shotgun (WGS) entry which is preliminary data.</text>
</comment>
<accession>A0A934VLJ4</accession>
<feature type="transmembrane region" description="Helical" evidence="1">
    <location>
        <begin position="65"/>
        <end position="86"/>
    </location>
</feature>
<keyword evidence="1" id="KW-0472">Membrane</keyword>
<dbReference type="AlphaFoldDB" id="A0A934VLJ4"/>
<sequence>MNLEEFSYLAAMSAGAATGFVTRMVATGPAESLGALVLGVLLGWISCFVPFFLSRLAENAFSGKISAAFFFLGVAGPLLTTATMLMTMAGGA</sequence>
<evidence type="ECO:0000256" key="1">
    <source>
        <dbReference type="SAM" id="Phobius"/>
    </source>
</evidence>
<keyword evidence="1" id="KW-0812">Transmembrane</keyword>
<feature type="transmembrane region" description="Helical" evidence="1">
    <location>
        <begin position="33"/>
        <end position="53"/>
    </location>
</feature>
<evidence type="ECO:0000313" key="3">
    <source>
        <dbReference type="Proteomes" id="UP000604083"/>
    </source>
</evidence>
<evidence type="ECO:0000313" key="2">
    <source>
        <dbReference type="EMBL" id="MBK1832955.1"/>
    </source>
</evidence>